<gene>
    <name evidence="4" type="ORF">M427DRAFT_430961</name>
</gene>
<evidence type="ECO:0000313" key="4">
    <source>
        <dbReference type="EMBL" id="KXS19837.1"/>
    </source>
</evidence>
<feature type="compositionally biased region" description="Basic residues" evidence="2">
    <location>
        <begin position="92"/>
        <end position="101"/>
    </location>
</feature>
<feature type="compositionally biased region" description="Low complexity" evidence="2">
    <location>
        <begin position="185"/>
        <end position="205"/>
    </location>
</feature>
<feature type="compositionally biased region" description="Polar residues" evidence="2">
    <location>
        <begin position="156"/>
        <end position="167"/>
    </location>
</feature>
<evidence type="ECO:0000256" key="3">
    <source>
        <dbReference type="SAM" id="Phobius"/>
    </source>
</evidence>
<feature type="region of interest" description="Disordered" evidence="2">
    <location>
        <begin position="414"/>
        <end position="579"/>
    </location>
</feature>
<feature type="transmembrane region" description="Helical" evidence="3">
    <location>
        <begin position="35"/>
        <end position="60"/>
    </location>
</feature>
<evidence type="ECO:0000256" key="1">
    <source>
        <dbReference type="SAM" id="Coils"/>
    </source>
</evidence>
<dbReference type="AlphaFoldDB" id="A0A139ASX4"/>
<sequence length="670" mass="71686">MSLSETSTTSESPTATATPFPNRFQTEYSSLSLPFILVIALLTAAVLLAVGSVCGSWFWWRKRRGLEVCSVEAWCGNGAWGSDIARLLGRGRRRKRRKNHRETHLESPEDLASSQPEDEDDDDREPPPPAYPLSRSIEEPSQITPAITSEPPAISSPLTPVLATTDQPPVVSPTADVPPAITRNASAASLATLSSSSSSELDSSSTRQPTPDPNYPPPPTMLAFISPPTIPANSPYLDPVMHSQREIDDAVVAAAAEGDAYTARSKEQEAIEEGLPGWMARHPRGPKFARLLHRSRSAPPQSSYPTPLNLSHPLDLYPEEHALLTRLSQHVNPVDQGRTHPGWSGVTIHDGANVVFRKWDAARSAVGTEELVPESWLHLTTHPNGHPPATPNDDVHFSVLIAELGPQRLSEALRSRVSGADPANRQWSRGEGPAAAEARAAARAAGSGRPDHKVGETYPVMTETSTLSSGSNTAASASASDHYRLPSLESQSQSSLEAASATEEQHHPAAMSAQDLASDEPLPSESGSTPRLRGPAGVLRLAQQAARQASVTPSSSGAANHAPGSRGPTSSNGQQQTLGSSNLSQSLLASLTAATEASGDAEDPDAALARRLQREELSQLTRELERERENMARGRRKAVGGKFPHPVHVVVGLVTRSIPRFRCTHCGSYW</sequence>
<accession>A0A139ASX4</accession>
<feature type="compositionally biased region" description="Low complexity" evidence="2">
    <location>
        <begin position="464"/>
        <end position="502"/>
    </location>
</feature>
<feature type="compositionally biased region" description="Low complexity" evidence="2">
    <location>
        <begin position="539"/>
        <end position="549"/>
    </location>
</feature>
<feature type="compositionally biased region" description="Low complexity" evidence="2">
    <location>
        <begin position="429"/>
        <end position="448"/>
    </location>
</feature>
<feature type="coiled-coil region" evidence="1">
    <location>
        <begin position="610"/>
        <end position="637"/>
    </location>
</feature>
<feature type="compositionally biased region" description="Pro residues" evidence="2">
    <location>
        <begin position="210"/>
        <end position="219"/>
    </location>
</feature>
<dbReference type="Proteomes" id="UP000070544">
    <property type="component" value="Unassembled WGS sequence"/>
</dbReference>
<organism evidence="4 5">
    <name type="scientific">Gonapodya prolifera (strain JEL478)</name>
    <name type="common">Monoblepharis prolifera</name>
    <dbReference type="NCBI Taxonomy" id="1344416"/>
    <lineage>
        <taxon>Eukaryota</taxon>
        <taxon>Fungi</taxon>
        <taxon>Fungi incertae sedis</taxon>
        <taxon>Chytridiomycota</taxon>
        <taxon>Chytridiomycota incertae sedis</taxon>
        <taxon>Monoblepharidomycetes</taxon>
        <taxon>Monoblepharidales</taxon>
        <taxon>Gonapodyaceae</taxon>
        <taxon>Gonapodya</taxon>
    </lineage>
</organism>
<keyword evidence="3" id="KW-0812">Transmembrane</keyword>
<protein>
    <submittedName>
        <fullName evidence="4">Uncharacterized protein</fullName>
    </submittedName>
</protein>
<keyword evidence="3" id="KW-0472">Membrane</keyword>
<name>A0A139ASX4_GONPJ</name>
<evidence type="ECO:0000313" key="5">
    <source>
        <dbReference type="Proteomes" id="UP000070544"/>
    </source>
</evidence>
<evidence type="ECO:0000256" key="2">
    <source>
        <dbReference type="SAM" id="MobiDB-lite"/>
    </source>
</evidence>
<keyword evidence="3" id="KW-1133">Transmembrane helix</keyword>
<dbReference type="EMBL" id="KQ965737">
    <property type="protein sequence ID" value="KXS19837.1"/>
    <property type="molecule type" value="Genomic_DNA"/>
</dbReference>
<keyword evidence="1" id="KW-0175">Coiled coil</keyword>
<reference evidence="4 5" key="1">
    <citation type="journal article" date="2015" name="Genome Biol. Evol.">
        <title>Phylogenomic analyses indicate that early fungi evolved digesting cell walls of algal ancestors of land plants.</title>
        <authorList>
            <person name="Chang Y."/>
            <person name="Wang S."/>
            <person name="Sekimoto S."/>
            <person name="Aerts A.L."/>
            <person name="Choi C."/>
            <person name="Clum A."/>
            <person name="LaButti K.M."/>
            <person name="Lindquist E.A."/>
            <person name="Yee Ngan C."/>
            <person name="Ohm R.A."/>
            <person name="Salamov A.A."/>
            <person name="Grigoriev I.V."/>
            <person name="Spatafora J.W."/>
            <person name="Berbee M.L."/>
        </authorList>
    </citation>
    <scope>NUCLEOTIDE SEQUENCE [LARGE SCALE GENOMIC DNA]</scope>
    <source>
        <strain evidence="4 5">JEL478</strain>
    </source>
</reference>
<feature type="region of interest" description="Disordered" evidence="2">
    <location>
        <begin position="92"/>
        <end position="219"/>
    </location>
</feature>
<proteinExistence type="predicted"/>
<keyword evidence="5" id="KW-1185">Reference proteome</keyword>